<dbReference type="InterPro" id="IPR049517">
    <property type="entry name" value="ACX-like_C"/>
</dbReference>
<dbReference type="InterPro" id="IPR045079">
    <property type="entry name" value="Oxoprolinase-like"/>
</dbReference>
<dbReference type="EMBL" id="JACCEM010000012">
    <property type="protein sequence ID" value="NYT51526.1"/>
    <property type="molecule type" value="Genomic_DNA"/>
</dbReference>
<evidence type="ECO:0000313" key="5">
    <source>
        <dbReference type="Proteomes" id="UP000559809"/>
    </source>
</evidence>
<evidence type="ECO:0000313" key="4">
    <source>
        <dbReference type="EMBL" id="NYT51526.1"/>
    </source>
</evidence>
<dbReference type="Proteomes" id="UP000559809">
    <property type="component" value="Unassembled WGS sequence"/>
</dbReference>
<dbReference type="Pfam" id="PF05378">
    <property type="entry name" value="Hydant_A_N"/>
    <property type="match status" value="1"/>
</dbReference>
<gene>
    <name evidence="4" type="ORF">H0A72_19615</name>
</gene>
<dbReference type="GO" id="GO:0005829">
    <property type="term" value="C:cytosol"/>
    <property type="evidence" value="ECO:0007669"/>
    <property type="project" value="TreeGrafter"/>
</dbReference>
<dbReference type="Pfam" id="PF01968">
    <property type="entry name" value="Hydantoinase_A"/>
    <property type="match status" value="1"/>
</dbReference>
<organism evidence="4 5">
    <name type="scientific">Parapusillimonas granuli</name>
    <dbReference type="NCBI Taxonomy" id="380911"/>
    <lineage>
        <taxon>Bacteria</taxon>
        <taxon>Pseudomonadati</taxon>
        <taxon>Pseudomonadota</taxon>
        <taxon>Betaproteobacteria</taxon>
        <taxon>Burkholderiales</taxon>
        <taxon>Alcaligenaceae</taxon>
        <taxon>Parapusillimonas</taxon>
    </lineage>
</organism>
<dbReference type="InterPro" id="IPR043129">
    <property type="entry name" value="ATPase_NBD"/>
</dbReference>
<dbReference type="Pfam" id="PF19278">
    <property type="entry name" value="Hydant_A_C"/>
    <property type="match status" value="1"/>
</dbReference>
<reference evidence="4 5" key="1">
    <citation type="submission" date="2020-07" db="EMBL/GenBank/DDBJ databases">
        <title>Taxonomic revisions and descriptions of new bacterial species based on genomic comparisons in the high-G+C-content subgroup of the family Alcaligenaceae.</title>
        <authorList>
            <person name="Szabo A."/>
            <person name="Felfoldi T."/>
        </authorList>
    </citation>
    <scope>NUCLEOTIDE SEQUENCE [LARGE SCALE GENOMIC DNA]</scope>
    <source>
        <strain evidence="4 5">LMG 24012</strain>
    </source>
</reference>
<evidence type="ECO:0000259" key="2">
    <source>
        <dbReference type="Pfam" id="PF05378"/>
    </source>
</evidence>
<dbReference type="AlphaFoldDB" id="A0A853G9V3"/>
<name>A0A853G9V3_9BURK</name>
<dbReference type="SUPFAM" id="SSF53067">
    <property type="entry name" value="Actin-like ATPase domain"/>
    <property type="match status" value="1"/>
</dbReference>
<dbReference type="PANTHER" id="PTHR11365:SF23">
    <property type="entry name" value="HYPOTHETICAL 5-OXOPROLINASE (EUROFUNG)-RELATED"/>
    <property type="match status" value="1"/>
</dbReference>
<feature type="domain" description="Hydantoinase/oxoprolinase N-terminal" evidence="2">
    <location>
        <begin position="16"/>
        <end position="192"/>
    </location>
</feature>
<proteinExistence type="predicted"/>
<dbReference type="GO" id="GO:0017168">
    <property type="term" value="F:5-oxoprolinase (ATP-hydrolyzing) activity"/>
    <property type="evidence" value="ECO:0007669"/>
    <property type="project" value="TreeGrafter"/>
</dbReference>
<protein>
    <submittedName>
        <fullName evidence="4">Hydantoinase/oxoprolinase family protein</fullName>
    </submittedName>
</protein>
<comment type="caution">
    <text evidence="4">The sequence shown here is derived from an EMBL/GenBank/DDBJ whole genome shotgun (WGS) entry which is preliminary data.</text>
</comment>
<dbReference type="PANTHER" id="PTHR11365">
    <property type="entry name" value="5-OXOPROLINASE RELATED"/>
    <property type="match status" value="1"/>
</dbReference>
<dbReference type="InterPro" id="IPR008040">
    <property type="entry name" value="Hydant_A_N"/>
</dbReference>
<evidence type="ECO:0000259" key="3">
    <source>
        <dbReference type="Pfam" id="PF19278"/>
    </source>
</evidence>
<accession>A0A853G9V3</accession>
<sequence>MATQHSFSLSRPTVSVAVDTGGTHTDVVLTDDTRILTMKVPTTPKDISLGIVDGVKQITQLANIPISQVDRFFYASTFATNLIVEGTEAHIGLITTRGFRDVLQIARASRKPDVYDIHWRPNTPLVPRHLRLEVTERITHTGEILTRLDEDGVHTAFRQFIEQGISTVAVCLLHAYANPIHERRIREIAQAHYPDIDISLSSDVAREFREYERTSTTCVSAFIKKPIEAHLARLTKALEDEGARSIRYIMRANGGVSTFERSAAQPAAVTHSGVMGGIVGAAALGRRCGIRNLVTLDMGGTSTDISLITNGVLPLTNRSNVGGNPVLIPTLDMVTIGAGGGSLGWVEGDKAMRVGPRSAGSVPGPACYGQGGTQPTVTDANLACGRLNDDYFLAGKRKLYPELSNQALDALAGQLGLSRAQTALGILSITEANMADAVRLVSVEKGVDPRDYTLVAFGGAGGLHAARLAEALNISSILIPPAPGNLSATGLLCADIRHDFARSHVCALAPDVAVEIRPLLEELRGQAVEALTNDGVEEKDGIFSYSLDLRYQGQNYELSVSLTEQDLADGFAGTQARFHALHERVYGYHLNKRPVQLVNVRVTALGCISTDPWLAQPEINPTPAVPAGTREVVLGLNDVRALPVYRFSEMLPGQTVDAPAVIEYPGSTVFMPPNWTARLDSNFCLHMRAL</sequence>
<dbReference type="RefSeq" id="WP_180158203.1">
    <property type="nucleotide sequence ID" value="NZ_JACCEM010000012.1"/>
</dbReference>
<feature type="domain" description="Acetophenone carboxylase-like C-terminal" evidence="3">
    <location>
        <begin position="514"/>
        <end position="689"/>
    </location>
</feature>
<evidence type="ECO:0000259" key="1">
    <source>
        <dbReference type="Pfam" id="PF01968"/>
    </source>
</evidence>
<keyword evidence="5" id="KW-1185">Reference proteome</keyword>
<dbReference type="GO" id="GO:0006749">
    <property type="term" value="P:glutathione metabolic process"/>
    <property type="evidence" value="ECO:0007669"/>
    <property type="project" value="TreeGrafter"/>
</dbReference>
<feature type="domain" description="Hydantoinase A/oxoprolinase" evidence="1">
    <location>
        <begin position="213"/>
        <end position="499"/>
    </location>
</feature>
<dbReference type="InterPro" id="IPR002821">
    <property type="entry name" value="Hydantoinase_A"/>
</dbReference>